<dbReference type="SUPFAM" id="SSF52266">
    <property type="entry name" value="SGNH hydrolase"/>
    <property type="match status" value="1"/>
</dbReference>
<evidence type="ECO:0000313" key="5">
    <source>
        <dbReference type="EMBL" id="MQM28778.1"/>
    </source>
</evidence>
<dbReference type="InterPro" id="IPR036514">
    <property type="entry name" value="SGNH_hydro_sf"/>
</dbReference>
<dbReference type="InterPro" id="IPR000772">
    <property type="entry name" value="Ricin_B_lectin"/>
</dbReference>
<dbReference type="Pfam" id="PF13472">
    <property type="entry name" value="Lipase_GDSL_2"/>
    <property type="match status" value="1"/>
</dbReference>
<sequence>MFANQIDNYECINPLGNPGTARGTGLRFALRPSAASLNRFIQGCPRPSVPLSIRFPPLTGAAALPAPRPSTSSTGAHMQYPSERPNPFAAKLSRRSLGLFTGLAAGGLLGAGAASAAFTPGTWYVLQSRHSGLVLDLGASTADGAKLLQQARTDAAQQQFRFVDAGGGHYKIQARHSGKVLDVYAKSTANGADIVQWTDNGGLNQQWQILDDGTYLRFVNRNSGKALDVYERSTAAGARIAQYDSNGGTNQQFRPIAVGAPAPGNPTVYIASDSTAQTYNASAYPMSGWGQKLAAYFDANTAIANHAIGGRSSRSFIEQGRLTAVLDAIRPGDYLFVQFGHNDASTGNPERYTSPADYKMYLRDHYMAGATARGATPVLLTPVNRLDYNASTGRFNESFATYAAKVRELASETGVAMIDLGARSRTYLDSIGYDRARWEVFMHLRAGQYPNYPDGLADSTHFQDNGANQMARLVAEGAKALPLPIASHVR</sequence>
<dbReference type="AlphaFoldDB" id="A0A6L5GGE6"/>
<dbReference type="InterPro" id="IPR037459">
    <property type="entry name" value="RhgT-like"/>
</dbReference>
<name>A0A6L5GGE6_9ACTN</name>
<evidence type="ECO:0000256" key="2">
    <source>
        <dbReference type="ARBA" id="ARBA00022801"/>
    </source>
</evidence>
<feature type="domain" description="Ricin B lectin" evidence="4">
    <location>
        <begin position="122"/>
        <end position="256"/>
    </location>
</feature>
<keyword evidence="6" id="KW-1185">Reference proteome</keyword>
<gene>
    <name evidence="5" type="ORF">GFD30_24915</name>
</gene>
<evidence type="ECO:0000259" key="4">
    <source>
        <dbReference type="SMART" id="SM00458"/>
    </source>
</evidence>
<dbReference type="EMBL" id="WIAO01000057">
    <property type="protein sequence ID" value="MQM28778.1"/>
    <property type="molecule type" value="Genomic_DNA"/>
</dbReference>
<comment type="caution">
    <text evidence="5">The sequence shown here is derived from an EMBL/GenBank/DDBJ whole genome shotgun (WGS) entry which is preliminary data.</text>
</comment>
<dbReference type="Gene3D" id="3.40.50.1110">
    <property type="entry name" value="SGNH hydrolase"/>
    <property type="match status" value="1"/>
</dbReference>
<dbReference type="Proteomes" id="UP000477750">
    <property type="component" value="Unassembled WGS sequence"/>
</dbReference>
<evidence type="ECO:0000313" key="6">
    <source>
        <dbReference type="Proteomes" id="UP000477750"/>
    </source>
</evidence>
<dbReference type="CDD" id="cd01821">
    <property type="entry name" value="Rhamnogalacturan_acetylesterase_like"/>
    <property type="match status" value="1"/>
</dbReference>
<proteinExistence type="inferred from homology"/>
<dbReference type="Pfam" id="PF14200">
    <property type="entry name" value="RicinB_lectin_2"/>
    <property type="match status" value="2"/>
</dbReference>
<evidence type="ECO:0000256" key="3">
    <source>
        <dbReference type="SAM" id="MobiDB-lite"/>
    </source>
</evidence>
<dbReference type="PROSITE" id="PS50231">
    <property type="entry name" value="RICIN_B_LECTIN"/>
    <property type="match status" value="1"/>
</dbReference>
<dbReference type="Gene3D" id="2.80.10.50">
    <property type="match status" value="2"/>
</dbReference>
<dbReference type="SUPFAM" id="SSF50370">
    <property type="entry name" value="Ricin B-like lectins"/>
    <property type="match status" value="1"/>
</dbReference>
<comment type="similarity">
    <text evidence="1">Belongs to the 'GDSL' lipolytic enzyme family.</text>
</comment>
<keyword evidence="2" id="KW-0378">Hydrolase</keyword>
<dbReference type="PANTHER" id="PTHR43695:SF1">
    <property type="entry name" value="RHAMNOGALACTURONAN ACETYLESTERASE"/>
    <property type="match status" value="1"/>
</dbReference>
<dbReference type="InterPro" id="IPR035992">
    <property type="entry name" value="Ricin_B-like_lectins"/>
</dbReference>
<reference evidence="5 6" key="1">
    <citation type="submission" date="2019-10" db="EMBL/GenBank/DDBJ databases">
        <title>Glycomyces albidus sp. nov., a novel actinomycete isolated from rhizosphere soil of wheat (Triticum aestivum L.).</title>
        <authorList>
            <person name="Qian L."/>
        </authorList>
    </citation>
    <scope>NUCLEOTIDE SEQUENCE [LARGE SCALE GENOMIC DNA]</scope>
    <source>
        <strain evidence="5 6">NEAU-7082</strain>
    </source>
</reference>
<evidence type="ECO:0000256" key="1">
    <source>
        <dbReference type="ARBA" id="ARBA00008668"/>
    </source>
</evidence>
<accession>A0A6L5GGE6</accession>
<dbReference type="SMART" id="SM00458">
    <property type="entry name" value="RICIN"/>
    <property type="match status" value="1"/>
</dbReference>
<organism evidence="5 6">
    <name type="scientific">Glycomyces albidus</name>
    <dbReference type="NCBI Taxonomy" id="2656774"/>
    <lineage>
        <taxon>Bacteria</taxon>
        <taxon>Bacillati</taxon>
        <taxon>Actinomycetota</taxon>
        <taxon>Actinomycetes</taxon>
        <taxon>Glycomycetales</taxon>
        <taxon>Glycomycetaceae</taxon>
        <taxon>Glycomyces</taxon>
    </lineage>
</organism>
<protein>
    <recommendedName>
        <fullName evidence="4">Ricin B lectin domain-containing protein</fullName>
    </recommendedName>
</protein>
<dbReference type="GO" id="GO:0016787">
    <property type="term" value="F:hydrolase activity"/>
    <property type="evidence" value="ECO:0007669"/>
    <property type="project" value="UniProtKB-KW"/>
</dbReference>
<dbReference type="InterPro" id="IPR013830">
    <property type="entry name" value="SGNH_hydro"/>
</dbReference>
<dbReference type="PANTHER" id="PTHR43695">
    <property type="entry name" value="PUTATIVE (AFU_ORTHOLOGUE AFUA_2G17250)-RELATED"/>
    <property type="match status" value="1"/>
</dbReference>
<feature type="region of interest" description="Disordered" evidence="3">
    <location>
        <begin position="62"/>
        <end position="85"/>
    </location>
</feature>